<feature type="region of interest" description="Disordered" evidence="1">
    <location>
        <begin position="1"/>
        <end position="24"/>
    </location>
</feature>
<keyword evidence="3" id="KW-1185">Reference proteome</keyword>
<reference evidence="3" key="1">
    <citation type="journal article" date="2023" name="Mar. Drugs">
        <title>Gemmata algarum, a Novel Planctomycete Isolated from an Algal Mat, Displays Antimicrobial Activity.</title>
        <authorList>
            <person name="Kumar G."/>
            <person name="Kallscheuer N."/>
            <person name="Kashif M."/>
            <person name="Ahamad S."/>
            <person name="Jagadeeshwari U."/>
            <person name="Pannikurungottu S."/>
            <person name="Haufschild T."/>
            <person name="Kabuu M."/>
            <person name="Sasikala C."/>
            <person name="Jogler C."/>
            <person name="Ramana C."/>
        </authorList>
    </citation>
    <scope>NUCLEOTIDE SEQUENCE [LARGE SCALE GENOMIC DNA]</scope>
    <source>
        <strain evidence="3">JC673</strain>
    </source>
</reference>
<proteinExistence type="predicted"/>
<evidence type="ECO:0000256" key="1">
    <source>
        <dbReference type="SAM" id="MobiDB-lite"/>
    </source>
</evidence>
<dbReference type="RefSeq" id="WP_010049143.1">
    <property type="nucleotide sequence ID" value="NZ_JAXBLV010000211.1"/>
</dbReference>
<dbReference type="EMBL" id="JAXBLV010000211">
    <property type="protein sequence ID" value="MDY3562273.1"/>
    <property type="molecule type" value="Genomic_DNA"/>
</dbReference>
<evidence type="ECO:0000313" key="3">
    <source>
        <dbReference type="Proteomes" id="UP001272242"/>
    </source>
</evidence>
<feature type="region of interest" description="Disordered" evidence="1">
    <location>
        <begin position="55"/>
        <end position="85"/>
    </location>
</feature>
<protein>
    <submittedName>
        <fullName evidence="2">Uncharacterized protein</fullName>
    </submittedName>
</protein>
<dbReference type="Proteomes" id="UP001272242">
    <property type="component" value="Unassembled WGS sequence"/>
</dbReference>
<name>A0ABU5F7G2_9BACT</name>
<comment type="caution">
    <text evidence="2">The sequence shown here is derived from an EMBL/GenBank/DDBJ whole genome shotgun (WGS) entry which is preliminary data.</text>
</comment>
<sequence>MGNPASDTRKATEKRRKRYEARLGPGVYLPKQERLAVNAEMEKFAAAEKERLAKVKAEREAKRKAKKAAPKPAAAPAPAPEEAKA</sequence>
<organism evidence="2 3">
    <name type="scientific">Gemmata algarum</name>
    <dbReference type="NCBI Taxonomy" id="2975278"/>
    <lineage>
        <taxon>Bacteria</taxon>
        <taxon>Pseudomonadati</taxon>
        <taxon>Planctomycetota</taxon>
        <taxon>Planctomycetia</taxon>
        <taxon>Gemmatales</taxon>
        <taxon>Gemmataceae</taxon>
        <taxon>Gemmata</taxon>
    </lineage>
</organism>
<gene>
    <name evidence="2" type="ORF">R5W23_003735</name>
</gene>
<accession>A0ABU5F7G2</accession>
<evidence type="ECO:0000313" key="2">
    <source>
        <dbReference type="EMBL" id="MDY3562273.1"/>
    </source>
</evidence>